<evidence type="ECO:0000256" key="1">
    <source>
        <dbReference type="ARBA" id="ARBA00009998"/>
    </source>
</evidence>
<comment type="catalytic activity">
    <reaction evidence="6">
        <text>Exonucleolytic cleavage in either 5'- to 3'- or 3'- to 5'-direction to yield nucleoside 5'-phosphates.</text>
        <dbReference type="EC" id="3.1.11.6"/>
    </reaction>
</comment>
<accession>A0A1M4W3U5</accession>
<comment type="subunit">
    <text evidence="6">Heterooligomer composed of large and small subunits.</text>
</comment>
<dbReference type="HAMAP" id="MF_00337">
    <property type="entry name" value="Exonuc_7_S"/>
    <property type="match status" value="1"/>
</dbReference>
<dbReference type="GO" id="GO:0006308">
    <property type="term" value="P:DNA catabolic process"/>
    <property type="evidence" value="ECO:0007669"/>
    <property type="project" value="UniProtKB-UniRule"/>
</dbReference>
<keyword evidence="7" id="KW-0175">Coiled coil</keyword>
<dbReference type="STRING" id="1123243.SAMN02745190_01091"/>
<keyword evidence="2 6" id="KW-0963">Cytoplasm</keyword>
<evidence type="ECO:0000313" key="8">
    <source>
        <dbReference type="EMBL" id="SHE75974.1"/>
    </source>
</evidence>
<evidence type="ECO:0000313" key="9">
    <source>
        <dbReference type="Proteomes" id="UP000184404"/>
    </source>
</evidence>
<dbReference type="Gene3D" id="1.10.287.1040">
    <property type="entry name" value="Exonuclease VII, small subunit"/>
    <property type="match status" value="1"/>
</dbReference>
<organism evidence="8 9">
    <name type="scientific">Schwartzia succinivorans DSM 10502</name>
    <dbReference type="NCBI Taxonomy" id="1123243"/>
    <lineage>
        <taxon>Bacteria</taxon>
        <taxon>Bacillati</taxon>
        <taxon>Bacillota</taxon>
        <taxon>Negativicutes</taxon>
        <taxon>Selenomonadales</taxon>
        <taxon>Selenomonadaceae</taxon>
        <taxon>Schwartzia</taxon>
    </lineage>
</organism>
<keyword evidence="3 6" id="KW-0540">Nuclease</keyword>
<dbReference type="Pfam" id="PF02609">
    <property type="entry name" value="Exonuc_VII_S"/>
    <property type="match status" value="1"/>
</dbReference>
<dbReference type="Proteomes" id="UP000184404">
    <property type="component" value="Unassembled WGS sequence"/>
</dbReference>
<evidence type="ECO:0000256" key="3">
    <source>
        <dbReference type="ARBA" id="ARBA00022722"/>
    </source>
</evidence>
<comment type="subcellular location">
    <subcellularLocation>
        <location evidence="6">Cytoplasm</location>
    </subcellularLocation>
</comment>
<dbReference type="GO" id="GO:0008855">
    <property type="term" value="F:exodeoxyribonuclease VII activity"/>
    <property type="evidence" value="ECO:0007669"/>
    <property type="project" value="UniProtKB-UniRule"/>
</dbReference>
<name>A0A1M4W3U5_9FIRM</name>
<feature type="coiled-coil region" evidence="7">
    <location>
        <begin position="6"/>
        <end position="36"/>
    </location>
</feature>
<protein>
    <recommendedName>
        <fullName evidence="6">Exodeoxyribonuclease 7 small subunit</fullName>
        <ecNumber evidence="6">3.1.11.6</ecNumber>
    </recommendedName>
    <alternativeName>
        <fullName evidence="6">Exodeoxyribonuclease VII small subunit</fullName>
        <shortName evidence="6">Exonuclease VII small subunit</shortName>
    </alternativeName>
</protein>
<keyword evidence="5 6" id="KW-0269">Exonuclease</keyword>
<dbReference type="GO" id="GO:0009318">
    <property type="term" value="C:exodeoxyribonuclease VII complex"/>
    <property type="evidence" value="ECO:0007669"/>
    <property type="project" value="UniProtKB-UniRule"/>
</dbReference>
<evidence type="ECO:0000256" key="5">
    <source>
        <dbReference type="ARBA" id="ARBA00022839"/>
    </source>
</evidence>
<keyword evidence="9" id="KW-1185">Reference proteome</keyword>
<dbReference type="InterPro" id="IPR037004">
    <property type="entry name" value="Exonuc_VII_ssu_sf"/>
</dbReference>
<proteinExistence type="inferred from homology"/>
<dbReference type="SUPFAM" id="SSF116842">
    <property type="entry name" value="XseB-like"/>
    <property type="match status" value="1"/>
</dbReference>
<evidence type="ECO:0000256" key="4">
    <source>
        <dbReference type="ARBA" id="ARBA00022801"/>
    </source>
</evidence>
<dbReference type="RefSeq" id="WP_072935181.1">
    <property type="nucleotide sequence ID" value="NZ_FQUG01000004.1"/>
</dbReference>
<evidence type="ECO:0000256" key="6">
    <source>
        <dbReference type="HAMAP-Rule" id="MF_00337"/>
    </source>
</evidence>
<evidence type="ECO:0000256" key="7">
    <source>
        <dbReference type="SAM" id="Coils"/>
    </source>
</evidence>
<sequence length="79" mass="9134">MAKAKEPSFEEALEELESIVQEMENQEPELAELMEKYSRGVILSQKCMKSLERAEKAMDLMVKKEKNTVQELELKIEGD</sequence>
<reference evidence="8 9" key="1">
    <citation type="submission" date="2016-11" db="EMBL/GenBank/DDBJ databases">
        <authorList>
            <person name="Jaros S."/>
            <person name="Januszkiewicz K."/>
            <person name="Wedrychowicz H."/>
        </authorList>
    </citation>
    <scope>NUCLEOTIDE SEQUENCE [LARGE SCALE GENOMIC DNA]</scope>
    <source>
        <strain evidence="8 9">DSM 10502</strain>
    </source>
</reference>
<evidence type="ECO:0000256" key="2">
    <source>
        <dbReference type="ARBA" id="ARBA00022490"/>
    </source>
</evidence>
<dbReference type="GO" id="GO:0005829">
    <property type="term" value="C:cytosol"/>
    <property type="evidence" value="ECO:0007669"/>
    <property type="project" value="TreeGrafter"/>
</dbReference>
<dbReference type="PANTHER" id="PTHR34137">
    <property type="entry name" value="EXODEOXYRIBONUCLEASE 7 SMALL SUBUNIT"/>
    <property type="match status" value="1"/>
</dbReference>
<dbReference type="PANTHER" id="PTHR34137:SF1">
    <property type="entry name" value="EXODEOXYRIBONUCLEASE 7 SMALL SUBUNIT"/>
    <property type="match status" value="1"/>
</dbReference>
<dbReference type="EC" id="3.1.11.6" evidence="6"/>
<comment type="function">
    <text evidence="6">Bidirectionally degrades single-stranded DNA into large acid-insoluble oligonucleotides, which are then degraded further into small acid-soluble oligonucleotides.</text>
</comment>
<dbReference type="AlphaFoldDB" id="A0A1M4W3U5"/>
<comment type="similarity">
    <text evidence="1 6">Belongs to the XseB family.</text>
</comment>
<dbReference type="OrthoDB" id="9798666at2"/>
<dbReference type="NCBIfam" id="TIGR01280">
    <property type="entry name" value="xseB"/>
    <property type="match status" value="1"/>
</dbReference>
<keyword evidence="4 6" id="KW-0378">Hydrolase</keyword>
<dbReference type="EMBL" id="FQUG01000004">
    <property type="protein sequence ID" value="SHE75974.1"/>
    <property type="molecule type" value="Genomic_DNA"/>
</dbReference>
<dbReference type="InterPro" id="IPR003761">
    <property type="entry name" value="Exonuc_VII_S"/>
</dbReference>
<gene>
    <name evidence="6" type="primary">xseB</name>
    <name evidence="8" type="ORF">SAMN02745190_01091</name>
</gene>